<keyword evidence="4 7" id="KW-0812">Transmembrane</keyword>
<keyword evidence="9" id="KW-1185">Reference proteome</keyword>
<proteinExistence type="inferred from homology"/>
<feature type="transmembrane region" description="Helical" evidence="7">
    <location>
        <begin position="20"/>
        <end position="40"/>
    </location>
</feature>
<reference evidence="8" key="2">
    <citation type="submission" date="2021-03" db="UniProtKB">
        <authorList>
            <consortium name="EnsemblPlants"/>
        </authorList>
    </citation>
    <scope>IDENTIFICATION</scope>
</reference>
<comment type="subcellular location">
    <subcellularLocation>
        <location evidence="1">Membrane</location>
        <topology evidence="1">Multi-pass membrane protein</topology>
    </subcellularLocation>
</comment>
<evidence type="ECO:0000256" key="4">
    <source>
        <dbReference type="ARBA" id="ARBA00022692"/>
    </source>
</evidence>
<dbReference type="PANTHER" id="PTHR10332">
    <property type="entry name" value="EQUILIBRATIVE NUCLEOSIDE TRANSPORTER"/>
    <property type="match status" value="1"/>
</dbReference>
<name>A0A803LHQ4_CHEQI</name>
<dbReference type="InterPro" id="IPR002259">
    <property type="entry name" value="Eqnu_transpt"/>
</dbReference>
<evidence type="ECO:0000256" key="5">
    <source>
        <dbReference type="ARBA" id="ARBA00022989"/>
    </source>
</evidence>
<keyword evidence="3" id="KW-0813">Transport</keyword>
<evidence type="ECO:0000313" key="8">
    <source>
        <dbReference type="EnsemblPlants" id="AUR62013501-RA:cds"/>
    </source>
</evidence>
<dbReference type="AlphaFoldDB" id="A0A803LHQ4"/>
<sequence>MAVLAFYISKVNSRWRNNGGFGLFFLATLGCLLLDVITFGGGELRNYAVLCTFVGLFGIADALVKGGISGDLASMPSRFMQSYYAGMAASGTLASVLRIFTKAAIGGIRKGALLFMSIAVGIELICLCMYPFYFSNLPIVKYYRAKGTNQASFTTLLLLHRQIFPFGQGDKDGIPKGPDDLDPFSIPFCALLLLYCTIWSARLDVLAHISVRIQQWLPDCACDDFGSQRLQGTRAEGTREPIGAFSGFWFT</sequence>
<evidence type="ECO:0000313" key="9">
    <source>
        <dbReference type="Proteomes" id="UP000596660"/>
    </source>
</evidence>
<feature type="transmembrane region" description="Helical" evidence="7">
    <location>
        <begin position="80"/>
        <end position="100"/>
    </location>
</feature>
<dbReference type="GO" id="GO:0005886">
    <property type="term" value="C:plasma membrane"/>
    <property type="evidence" value="ECO:0007669"/>
    <property type="project" value="TreeGrafter"/>
</dbReference>
<protein>
    <submittedName>
        <fullName evidence="8">Uncharacterized protein</fullName>
    </submittedName>
</protein>
<evidence type="ECO:0000256" key="3">
    <source>
        <dbReference type="ARBA" id="ARBA00022448"/>
    </source>
</evidence>
<comment type="similarity">
    <text evidence="2">Belongs to the SLC29A/ENT transporter (TC 2.A.57) family.</text>
</comment>
<evidence type="ECO:0000256" key="2">
    <source>
        <dbReference type="ARBA" id="ARBA00007965"/>
    </source>
</evidence>
<reference evidence="8" key="1">
    <citation type="journal article" date="2017" name="Nature">
        <title>The genome of Chenopodium quinoa.</title>
        <authorList>
            <person name="Jarvis D.E."/>
            <person name="Ho Y.S."/>
            <person name="Lightfoot D.J."/>
            <person name="Schmoeckel S.M."/>
            <person name="Li B."/>
            <person name="Borm T.J.A."/>
            <person name="Ohyanagi H."/>
            <person name="Mineta K."/>
            <person name="Michell C.T."/>
            <person name="Saber N."/>
            <person name="Kharbatia N.M."/>
            <person name="Rupper R.R."/>
            <person name="Sharp A.R."/>
            <person name="Dally N."/>
            <person name="Boughton B.A."/>
            <person name="Woo Y.H."/>
            <person name="Gao G."/>
            <person name="Schijlen E.G.W.M."/>
            <person name="Guo X."/>
            <person name="Momin A.A."/>
            <person name="Negrao S."/>
            <person name="Al-Babili S."/>
            <person name="Gehring C."/>
            <person name="Roessner U."/>
            <person name="Jung C."/>
            <person name="Murphy K."/>
            <person name="Arold S.T."/>
            <person name="Gojobori T."/>
            <person name="van der Linden C.G."/>
            <person name="van Loo E.N."/>
            <person name="Jellen E.N."/>
            <person name="Maughan P.J."/>
            <person name="Tester M."/>
        </authorList>
    </citation>
    <scope>NUCLEOTIDE SEQUENCE [LARGE SCALE GENOMIC DNA]</scope>
    <source>
        <strain evidence="8">cv. PI 614886</strain>
    </source>
</reference>
<dbReference type="PANTHER" id="PTHR10332:SF38">
    <property type="entry name" value="EQUILIBRATIVE NUCLEOTIDE TRANSPORTER 3-RELATED"/>
    <property type="match status" value="1"/>
</dbReference>
<dbReference type="Pfam" id="PF01733">
    <property type="entry name" value="Nucleoside_tran"/>
    <property type="match status" value="1"/>
</dbReference>
<keyword evidence="5 7" id="KW-1133">Transmembrane helix</keyword>
<feature type="transmembrane region" description="Helical" evidence="7">
    <location>
        <begin position="112"/>
        <end position="133"/>
    </location>
</feature>
<dbReference type="GO" id="GO:0005337">
    <property type="term" value="F:nucleoside transmembrane transporter activity"/>
    <property type="evidence" value="ECO:0007669"/>
    <property type="project" value="InterPro"/>
</dbReference>
<evidence type="ECO:0000256" key="7">
    <source>
        <dbReference type="SAM" id="Phobius"/>
    </source>
</evidence>
<evidence type="ECO:0000256" key="1">
    <source>
        <dbReference type="ARBA" id="ARBA00004141"/>
    </source>
</evidence>
<keyword evidence="6 7" id="KW-0472">Membrane</keyword>
<feature type="transmembrane region" description="Helical" evidence="7">
    <location>
        <begin position="47"/>
        <end position="68"/>
    </location>
</feature>
<dbReference type="Gramene" id="AUR62013501-RA">
    <property type="protein sequence ID" value="AUR62013501-RA:cds"/>
    <property type="gene ID" value="AUR62013501"/>
</dbReference>
<feature type="transmembrane region" description="Helical" evidence="7">
    <location>
        <begin position="184"/>
        <end position="203"/>
    </location>
</feature>
<dbReference type="EnsemblPlants" id="AUR62013501-RA">
    <property type="protein sequence ID" value="AUR62013501-RA:cds"/>
    <property type="gene ID" value="AUR62013501"/>
</dbReference>
<accession>A0A803LHQ4</accession>
<evidence type="ECO:0000256" key="6">
    <source>
        <dbReference type="ARBA" id="ARBA00023136"/>
    </source>
</evidence>
<organism evidence="8 9">
    <name type="scientific">Chenopodium quinoa</name>
    <name type="common">Quinoa</name>
    <dbReference type="NCBI Taxonomy" id="63459"/>
    <lineage>
        <taxon>Eukaryota</taxon>
        <taxon>Viridiplantae</taxon>
        <taxon>Streptophyta</taxon>
        <taxon>Embryophyta</taxon>
        <taxon>Tracheophyta</taxon>
        <taxon>Spermatophyta</taxon>
        <taxon>Magnoliopsida</taxon>
        <taxon>eudicotyledons</taxon>
        <taxon>Gunneridae</taxon>
        <taxon>Pentapetalae</taxon>
        <taxon>Caryophyllales</taxon>
        <taxon>Chenopodiaceae</taxon>
        <taxon>Chenopodioideae</taxon>
        <taxon>Atripliceae</taxon>
        <taxon>Chenopodium</taxon>
    </lineage>
</organism>
<dbReference type="Proteomes" id="UP000596660">
    <property type="component" value="Unplaced"/>
</dbReference>